<accession>A0A2T0WMT7</accession>
<reference evidence="5 6" key="1">
    <citation type="submission" date="2018-03" db="EMBL/GenBank/DDBJ databases">
        <title>Genomic Encyclopedia of Archaeal and Bacterial Type Strains, Phase II (KMG-II): from individual species to whole genera.</title>
        <authorList>
            <person name="Goeker M."/>
        </authorList>
    </citation>
    <scope>NUCLEOTIDE SEQUENCE [LARGE SCALE GENOMIC DNA]</scope>
    <source>
        <strain evidence="5 6">DSM 100212</strain>
    </source>
</reference>
<evidence type="ECO:0000313" key="6">
    <source>
        <dbReference type="Proteomes" id="UP000238392"/>
    </source>
</evidence>
<dbReference type="InterPro" id="IPR039424">
    <property type="entry name" value="SBP_5"/>
</dbReference>
<name>A0A2T0WMT7_9RHOB</name>
<dbReference type="GO" id="GO:0042884">
    <property type="term" value="P:microcin transport"/>
    <property type="evidence" value="ECO:0007669"/>
    <property type="project" value="TreeGrafter"/>
</dbReference>
<dbReference type="PIRSF" id="PIRSF002741">
    <property type="entry name" value="MppA"/>
    <property type="match status" value="1"/>
</dbReference>
<gene>
    <name evidence="5" type="ORF">CLV74_109156</name>
</gene>
<evidence type="ECO:0000259" key="4">
    <source>
        <dbReference type="Pfam" id="PF00496"/>
    </source>
</evidence>
<evidence type="ECO:0000256" key="1">
    <source>
        <dbReference type="ARBA" id="ARBA00004418"/>
    </source>
</evidence>
<dbReference type="PANTHER" id="PTHR30290:SF64">
    <property type="entry name" value="ABC TRANSPORTER PERIPLASMIC BINDING PROTEIN"/>
    <property type="match status" value="1"/>
</dbReference>
<dbReference type="Pfam" id="PF00496">
    <property type="entry name" value="SBP_bac_5"/>
    <property type="match status" value="1"/>
</dbReference>
<dbReference type="CDD" id="cd08497">
    <property type="entry name" value="MbnE-like"/>
    <property type="match status" value="1"/>
</dbReference>
<comment type="similarity">
    <text evidence="2">Belongs to the bacterial solute-binding protein 5 family.</text>
</comment>
<dbReference type="GO" id="GO:0030288">
    <property type="term" value="C:outer membrane-bounded periplasmic space"/>
    <property type="evidence" value="ECO:0007669"/>
    <property type="project" value="TreeGrafter"/>
</dbReference>
<dbReference type="SUPFAM" id="SSF53850">
    <property type="entry name" value="Periplasmic binding protein-like II"/>
    <property type="match status" value="1"/>
</dbReference>
<dbReference type="GO" id="GO:0015833">
    <property type="term" value="P:peptide transport"/>
    <property type="evidence" value="ECO:0007669"/>
    <property type="project" value="TreeGrafter"/>
</dbReference>
<comment type="subcellular location">
    <subcellularLocation>
        <location evidence="1">Periplasm</location>
    </subcellularLocation>
</comment>
<dbReference type="AlphaFoldDB" id="A0A2T0WMT7"/>
<dbReference type="Proteomes" id="UP000238392">
    <property type="component" value="Unassembled WGS sequence"/>
</dbReference>
<organism evidence="5 6">
    <name type="scientific">Donghicola tyrosinivorans</name>
    <dbReference type="NCBI Taxonomy" id="1652492"/>
    <lineage>
        <taxon>Bacteria</taxon>
        <taxon>Pseudomonadati</taxon>
        <taxon>Pseudomonadota</taxon>
        <taxon>Alphaproteobacteria</taxon>
        <taxon>Rhodobacterales</taxon>
        <taxon>Roseobacteraceae</taxon>
        <taxon>Donghicola</taxon>
    </lineage>
</organism>
<dbReference type="InterPro" id="IPR030678">
    <property type="entry name" value="Peptide/Ni-bd"/>
</dbReference>
<keyword evidence="3" id="KW-0732">Signal</keyword>
<dbReference type="Gene3D" id="3.40.190.10">
    <property type="entry name" value="Periplasmic binding protein-like II"/>
    <property type="match status" value="1"/>
</dbReference>
<proteinExistence type="inferred from homology"/>
<dbReference type="GO" id="GO:1904680">
    <property type="term" value="F:peptide transmembrane transporter activity"/>
    <property type="evidence" value="ECO:0007669"/>
    <property type="project" value="TreeGrafter"/>
</dbReference>
<dbReference type="EMBL" id="PVTQ01000009">
    <property type="protein sequence ID" value="PRY87834.1"/>
    <property type="molecule type" value="Genomic_DNA"/>
</dbReference>
<evidence type="ECO:0000256" key="3">
    <source>
        <dbReference type="ARBA" id="ARBA00022729"/>
    </source>
</evidence>
<dbReference type="RefSeq" id="WP_170108054.1">
    <property type="nucleotide sequence ID" value="NZ_PVTQ01000009.1"/>
</dbReference>
<dbReference type="Gene3D" id="3.10.105.10">
    <property type="entry name" value="Dipeptide-binding Protein, Domain 3"/>
    <property type="match status" value="1"/>
</dbReference>
<evidence type="ECO:0000256" key="2">
    <source>
        <dbReference type="ARBA" id="ARBA00005695"/>
    </source>
</evidence>
<dbReference type="GO" id="GO:0043190">
    <property type="term" value="C:ATP-binding cassette (ABC) transporter complex"/>
    <property type="evidence" value="ECO:0007669"/>
    <property type="project" value="InterPro"/>
</dbReference>
<sequence length="642" mass="72744">MIHPRHGARTAIARTMARPDPRNPMRRVLMAGLLGLGVLSVASYARAQEAEQKIIKTHAYSFWSAPKYPADFPHLDYVNPDAPRGGEISVSAEGTFDSMNPYSRKGRAAAGGGIQYESLLEDTADTMEESYGLLAESLEYPEDMSWVTFHIRPEARFSDGSPVTADDVVFSHNLMMEQSLQSYREAVSKRVIGVEKLDDLSVKFTFAPDIPRRALIDQVGGAPVFSKKWFEESGARLDESRMEMGIGSGPYILEGYDINRRVTYKRREDYWGYDLPINKGRHNFDRIRYEYFADSNAAMEGFKAGAYTFRQENSSRSWATSYDFPNMRDGHVVKTELPNGNVPAAAGFVFNLDKPKFQDIRVREAIGLAYNFEWTNAQVQYGLFRQRNSFFENSPVAAQGVPEGAELALLEKYKDVLPEGIQTAEPVMAHTSGDSQLDRRNLRKASKLLEEAGWIAGDDGIRRKDGQTLKLEILEDTPTFDRIVLPYIENLKALGVEAVYNRVDPAQYTNRRRDRDYDMIYTAYTMFERPSTGLAQQFGSADAAYSLFNPAGLANEGVDKLIDEIVASTTDEQIKPAVSALDRVLRQERFLIPTWFNDSYWVAYYDMYEHPAELPRFDMGSMDWWWYNAEKGQALKDAGVLR</sequence>
<dbReference type="InterPro" id="IPR000914">
    <property type="entry name" value="SBP_5_dom"/>
</dbReference>
<comment type="caution">
    <text evidence="5">The sequence shown here is derived from an EMBL/GenBank/DDBJ whole genome shotgun (WGS) entry which is preliminary data.</text>
</comment>
<keyword evidence="6" id="KW-1185">Reference proteome</keyword>
<evidence type="ECO:0000313" key="5">
    <source>
        <dbReference type="EMBL" id="PRY87834.1"/>
    </source>
</evidence>
<protein>
    <submittedName>
        <fullName evidence="5">Microcin C transport system substrate-binding protein</fullName>
    </submittedName>
</protein>
<feature type="domain" description="Solute-binding protein family 5" evidence="4">
    <location>
        <begin position="132"/>
        <end position="541"/>
    </location>
</feature>
<dbReference type="PANTHER" id="PTHR30290">
    <property type="entry name" value="PERIPLASMIC BINDING COMPONENT OF ABC TRANSPORTER"/>
    <property type="match status" value="1"/>
</dbReference>